<dbReference type="PROSITE" id="PS50972">
    <property type="entry name" value="PTERIN_BINDING"/>
    <property type="match status" value="1"/>
</dbReference>
<proteinExistence type="inferred from homology"/>
<reference evidence="13 14" key="1">
    <citation type="journal article" date="2016" name="Nat. Commun.">
        <title>Thousands of microbial genomes shed light on interconnected biogeochemical processes in an aquifer system.</title>
        <authorList>
            <person name="Anantharaman K."/>
            <person name="Brown C.T."/>
            <person name="Hug L.A."/>
            <person name="Sharon I."/>
            <person name="Castelle C.J."/>
            <person name="Probst A.J."/>
            <person name="Thomas B.C."/>
            <person name="Singh A."/>
            <person name="Wilkins M.J."/>
            <person name="Karaoz U."/>
            <person name="Brodie E.L."/>
            <person name="Williams K.H."/>
            <person name="Hubbard S.S."/>
            <person name="Banfield J.F."/>
        </authorList>
    </citation>
    <scope>NUCLEOTIDE SEQUENCE [LARGE SCALE GENOMIC DNA]</scope>
</reference>
<dbReference type="GO" id="GO:0005829">
    <property type="term" value="C:cytosol"/>
    <property type="evidence" value="ECO:0007669"/>
    <property type="project" value="TreeGrafter"/>
</dbReference>
<keyword evidence="8" id="KW-0479">Metal-binding</keyword>
<dbReference type="EC" id="2.5.1.15" evidence="5"/>
<dbReference type="FunFam" id="3.20.20.20:FF:000006">
    <property type="entry name" value="Dihydropteroate synthase"/>
    <property type="match status" value="1"/>
</dbReference>
<keyword evidence="9" id="KW-0460">Magnesium</keyword>
<evidence type="ECO:0000256" key="1">
    <source>
        <dbReference type="ARBA" id="ARBA00000012"/>
    </source>
</evidence>
<comment type="caution">
    <text evidence="13">The sequence shown here is derived from an EMBL/GenBank/DDBJ whole genome shotgun (WGS) entry which is preliminary data.</text>
</comment>
<dbReference type="PANTHER" id="PTHR20941">
    <property type="entry name" value="FOLATE SYNTHESIS PROTEINS"/>
    <property type="match status" value="1"/>
</dbReference>
<protein>
    <recommendedName>
        <fullName evidence="6">Dihydropteroate synthase</fullName>
        <ecNumber evidence="5">2.5.1.15</ecNumber>
    </recommendedName>
    <alternativeName>
        <fullName evidence="11">Dihydropteroate pyrophosphorylase</fullName>
    </alternativeName>
</protein>
<dbReference type="InterPro" id="IPR045031">
    <property type="entry name" value="DHP_synth-like"/>
</dbReference>
<dbReference type="EMBL" id="MEUB01000058">
    <property type="protein sequence ID" value="OGC19846.1"/>
    <property type="molecule type" value="Genomic_DNA"/>
</dbReference>
<dbReference type="SUPFAM" id="SSF51717">
    <property type="entry name" value="Dihydropteroate synthetase-like"/>
    <property type="match status" value="1"/>
</dbReference>
<evidence type="ECO:0000256" key="3">
    <source>
        <dbReference type="ARBA" id="ARBA00004763"/>
    </source>
</evidence>
<sequence length="400" mass="44337">MIFPRVLLIEDNEQASLELARIGCDTRGTELMRDKYFFYAIKIPDLSCTQANIIKQEMLSIGGEAANNKGTINHSIKKTDVLLSGTLSQYKKLIKKLDLPYFNLRPLSEEMKKTIKNYSSVPPAISFKNKKLDFKKRTYIMGILNITPDSFSDGGRYFKIEDAIKKARELIGSGADIIDIGGESTRPGAEIVSEEEELKRILPAVKILAKEKKCLISVDTRKSGVAEAALKAGAHIINDISALRFDRNMAKVIAKHKAAVILMHMKNNPKTMQKNPFYKDMFGEISKHLKKGIEIALKTGILPDRIVLDPGFGFGKTLEHNLILLNKLKEFKSLGMPLLVGTSRKSMIGKILGAKTDSRLMGTAATVAIAILNGANIIRVHDVGEMKEVAKVADSIVRRK</sequence>
<dbReference type="GO" id="GO:0046654">
    <property type="term" value="P:tetrahydrofolate biosynthetic process"/>
    <property type="evidence" value="ECO:0007669"/>
    <property type="project" value="TreeGrafter"/>
</dbReference>
<evidence type="ECO:0000256" key="4">
    <source>
        <dbReference type="ARBA" id="ARBA00009503"/>
    </source>
</evidence>
<keyword evidence="7" id="KW-0808">Transferase</keyword>
<dbReference type="PROSITE" id="PS00793">
    <property type="entry name" value="DHPS_2"/>
    <property type="match status" value="1"/>
</dbReference>
<comment type="catalytic activity">
    <reaction evidence="1">
        <text>(7,8-dihydropterin-6-yl)methyl diphosphate + 4-aminobenzoate = 7,8-dihydropteroate + diphosphate</text>
        <dbReference type="Rhea" id="RHEA:19949"/>
        <dbReference type="ChEBI" id="CHEBI:17836"/>
        <dbReference type="ChEBI" id="CHEBI:17839"/>
        <dbReference type="ChEBI" id="CHEBI:33019"/>
        <dbReference type="ChEBI" id="CHEBI:72950"/>
        <dbReference type="EC" id="2.5.1.15"/>
    </reaction>
</comment>
<dbReference type="Proteomes" id="UP000178417">
    <property type="component" value="Unassembled WGS sequence"/>
</dbReference>
<evidence type="ECO:0000256" key="6">
    <source>
        <dbReference type="ARBA" id="ARBA00016919"/>
    </source>
</evidence>
<keyword evidence="10" id="KW-0289">Folate biosynthesis</keyword>
<gene>
    <name evidence="13" type="ORF">A2310_05780</name>
</gene>
<organism evidence="13 14">
    <name type="scientific">candidate division WOR-1 bacterium RIFOXYB2_FULL_37_13</name>
    <dbReference type="NCBI Taxonomy" id="1802579"/>
    <lineage>
        <taxon>Bacteria</taxon>
        <taxon>Bacillati</taxon>
        <taxon>Saganbacteria</taxon>
    </lineage>
</organism>
<evidence type="ECO:0000256" key="11">
    <source>
        <dbReference type="ARBA" id="ARBA00030193"/>
    </source>
</evidence>
<dbReference type="AlphaFoldDB" id="A0A1F4SHC2"/>
<evidence type="ECO:0000256" key="9">
    <source>
        <dbReference type="ARBA" id="ARBA00022842"/>
    </source>
</evidence>
<dbReference type="STRING" id="1802579.A2310_05780"/>
<dbReference type="GO" id="GO:0046656">
    <property type="term" value="P:folic acid biosynthetic process"/>
    <property type="evidence" value="ECO:0007669"/>
    <property type="project" value="UniProtKB-KW"/>
</dbReference>
<dbReference type="NCBIfam" id="TIGR01496">
    <property type="entry name" value="DHPS"/>
    <property type="match status" value="1"/>
</dbReference>
<dbReference type="InterPro" id="IPR006390">
    <property type="entry name" value="DHP_synth_dom"/>
</dbReference>
<dbReference type="GO" id="GO:0046872">
    <property type="term" value="F:metal ion binding"/>
    <property type="evidence" value="ECO:0007669"/>
    <property type="project" value="UniProtKB-KW"/>
</dbReference>
<evidence type="ECO:0000256" key="10">
    <source>
        <dbReference type="ARBA" id="ARBA00022909"/>
    </source>
</evidence>
<evidence type="ECO:0000259" key="12">
    <source>
        <dbReference type="PROSITE" id="PS50972"/>
    </source>
</evidence>
<dbReference type="InterPro" id="IPR011005">
    <property type="entry name" value="Dihydropteroate_synth-like_sf"/>
</dbReference>
<comment type="pathway">
    <text evidence="3">Cofactor biosynthesis; tetrahydrofolate biosynthesis; 7,8-dihydrofolate from 2-amino-4-hydroxy-6-hydroxymethyl-7,8-dihydropteridine diphosphate and 4-aminobenzoate: step 1/2.</text>
</comment>
<evidence type="ECO:0000313" key="14">
    <source>
        <dbReference type="Proteomes" id="UP000178417"/>
    </source>
</evidence>
<evidence type="ECO:0000256" key="7">
    <source>
        <dbReference type="ARBA" id="ARBA00022679"/>
    </source>
</evidence>
<evidence type="ECO:0000256" key="5">
    <source>
        <dbReference type="ARBA" id="ARBA00012458"/>
    </source>
</evidence>
<evidence type="ECO:0000256" key="2">
    <source>
        <dbReference type="ARBA" id="ARBA00001946"/>
    </source>
</evidence>
<dbReference type="Gene3D" id="3.20.20.20">
    <property type="entry name" value="Dihydropteroate synthase-like"/>
    <property type="match status" value="1"/>
</dbReference>
<feature type="domain" description="Pterin-binding" evidence="12">
    <location>
        <begin position="138"/>
        <end position="391"/>
    </location>
</feature>
<dbReference type="Pfam" id="PF00809">
    <property type="entry name" value="Pterin_bind"/>
    <property type="match status" value="1"/>
</dbReference>
<dbReference type="PANTHER" id="PTHR20941:SF1">
    <property type="entry name" value="FOLIC ACID SYNTHESIS PROTEIN FOL1"/>
    <property type="match status" value="1"/>
</dbReference>
<name>A0A1F4SHC2_UNCSA</name>
<dbReference type="CDD" id="cd00739">
    <property type="entry name" value="DHPS"/>
    <property type="match status" value="1"/>
</dbReference>
<dbReference type="GO" id="GO:0004156">
    <property type="term" value="F:dihydropteroate synthase activity"/>
    <property type="evidence" value="ECO:0007669"/>
    <property type="project" value="UniProtKB-EC"/>
</dbReference>
<accession>A0A1F4SHC2</accession>
<evidence type="ECO:0000313" key="13">
    <source>
        <dbReference type="EMBL" id="OGC19846.1"/>
    </source>
</evidence>
<dbReference type="InterPro" id="IPR000489">
    <property type="entry name" value="Pterin-binding_dom"/>
</dbReference>
<dbReference type="PROSITE" id="PS00792">
    <property type="entry name" value="DHPS_1"/>
    <property type="match status" value="1"/>
</dbReference>
<evidence type="ECO:0000256" key="8">
    <source>
        <dbReference type="ARBA" id="ARBA00022723"/>
    </source>
</evidence>
<comment type="cofactor">
    <cofactor evidence="2">
        <name>Mg(2+)</name>
        <dbReference type="ChEBI" id="CHEBI:18420"/>
    </cofactor>
</comment>
<comment type="similarity">
    <text evidence="4">Belongs to the DHPS family.</text>
</comment>